<proteinExistence type="predicted"/>
<keyword evidence="1" id="KW-0812">Transmembrane</keyword>
<feature type="transmembrane region" description="Helical" evidence="1">
    <location>
        <begin position="299"/>
        <end position="320"/>
    </location>
</feature>
<feature type="transmembrane region" description="Helical" evidence="1">
    <location>
        <begin position="276"/>
        <end position="293"/>
    </location>
</feature>
<keyword evidence="3" id="KW-1185">Reference proteome</keyword>
<feature type="transmembrane region" description="Helical" evidence="1">
    <location>
        <begin position="164"/>
        <end position="185"/>
    </location>
</feature>
<keyword evidence="1" id="KW-0472">Membrane</keyword>
<feature type="transmembrane region" description="Helical" evidence="1">
    <location>
        <begin position="417"/>
        <end position="437"/>
    </location>
</feature>
<feature type="transmembrane region" description="Helical" evidence="1">
    <location>
        <begin position="192"/>
        <end position="212"/>
    </location>
</feature>
<dbReference type="SUPFAM" id="SSF48452">
    <property type="entry name" value="TPR-like"/>
    <property type="match status" value="2"/>
</dbReference>
<dbReference type="Proteomes" id="UP000253383">
    <property type="component" value="Unassembled WGS sequence"/>
</dbReference>
<dbReference type="AlphaFoldDB" id="A0A368JH80"/>
<feature type="transmembrane region" description="Helical" evidence="1">
    <location>
        <begin position="108"/>
        <end position="127"/>
    </location>
</feature>
<feature type="transmembrane region" description="Helical" evidence="1">
    <location>
        <begin position="341"/>
        <end position="361"/>
    </location>
</feature>
<evidence type="ECO:0000313" key="2">
    <source>
        <dbReference type="EMBL" id="RCR66902.1"/>
    </source>
</evidence>
<feature type="transmembrane region" description="Helical" evidence="1">
    <location>
        <begin position="32"/>
        <end position="53"/>
    </location>
</feature>
<reference evidence="2 3" key="1">
    <citation type="submission" date="2018-07" db="EMBL/GenBank/DDBJ databases">
        <title>Genome analysis of Larkinella rosea.</title>
        <authorList>
            <person name="Zhou Z."/>
            <person name="Wang G."/>
        </authorList>
    </citation>
    <scope>NUCLEOTIDE SEQUENCE [LARGE SCALE GENOMIC DNA]</scope>
    <source>
        <strain evidence="3">zzj9</strain>
    </source>
</reference>
<feature type="transmembrane region" description="Helical" evidence="1">
    <location>
        <begin position="373"/>
        <end position="396"/>
    </location>
</feature>
<organism evidence="2 3">
    <name type="scientific">Larkinella punicea</name>
    <dbReference type="NCBI Taxonomy" id="2315727"/>
    <lineage>
        <taxon>Bacteria</taxon>
        <taxon>Pseudomonadati</taxon>
        <taxon>Bacteroidota</taxon>
        <taxon>Cytophagia</taxon>
        <taxon>Cytophagales</taxon>
        <taxon>Spirosomataceae</taxon>
        <taxon>Larkinella</taxon>
    </lineage>
</organism>
<protein>
    <recommendedName>
        <fullName evidence="4">Tetratricopeptide repeat protein</fullName>
    </recommendedName>
</protein>
<sequence>MGSLTGKVFETCRFVFDPMLFFWKNWNTAHRIAYWAGLLLFVTAITGMIWAWVKGLQNVVRWDVLSELTELPTSIGTFTDGLFDYSVAGKAYVVTEQFVASAMQVNVVAAKLVTLGICVGLAFILSAVTRLQRWPYLIAMGVLIVLVATFRLEVLQLPGFLGTAFGGRLPFVLVVLALGLVSYYFHAFKSYVSLPVRLAVFAGMIVLGWLAVDRLAGQPLPASAFVGYALPGLLVISLGFIFWISTESIAALVYLTSVTRNNRNDRSGRPLGMNNFLLISLLYLVNLLLIWLSNTKVIAWNPVVISPFVLFVVSLVLGIWGFRQQLRQNEAFLSFRDGGAFLYLGLALITVMTITYAFASANDPLVEALEDMIVYTHLAAGLLFVVYVFFNFLPIYRQGLPVYKVLYKPTQLSLQQTRLIAAVLTVLIGAYQSFFTFKQATAGYFNTVGDFHAATGELRVAEQYYTLALGSEFQNHKSNYALASLALTQGDKVTAAYYFNQALLKQPSPQAYAGLTSVLLGDNLLFEAIKMLQRGIRAFPKNGELQNNLGYLYARTSVADSAYYYLAASTGNTAREEVPQTNLLAFWARNPRLVSLDSLANASKPGTYESYEANRAALAFFRNTADSVAVSRPAWLNEPHTEEGLNVSRFARLYNYAVQNRRADTTLITVLRRTGENPANQDFTDDLLFAQSAAQYYTGNKRIAFEITEQLARDNQQNGAFYNFISGLWMMEQGLNRKAADILAQNADTLSMYYQALALTKSGDPLIARSLWEIAGQNDPGVRSLAEVLYGQKQPSSDLEKAFVLLYDPLIDQAGPQRALYSSMRDDNLKTIVASTLVTRYLGLKQVPVAQSWYEQIPQEAKLNAYAGSAMTIAYLRLRNAKGQYDQTITDARQSVVAAFQAEKELVVAQAYQAKKQPAEARRLFEDALWRAPFNAELVAAAAGFERDNGQSEKAYNRVLEALPLNERNPALLKLYALLCLDLGLADYAEESLARLRAATSPADYQAFLVSYQAKRALIEKQREAFQ</sequence>
<evidence type="ECO:0000256" key="1">
    <source>
        <dbReference type="SAM" id="Phobius"/>
    </source>
</evidence>
<evidence type="ECO:0000313" key="3">
    <source>
        <dbReference type="Proteomes" id="UP000253383"/>
    </source>
</evidence>
<dbReference type="EMBL" id="QOWE01000023">
    <property type="protein sequence ID" value="RCR66902.1"/>
    <property type="molecule type" value="Genomic_DNA"/>
</dbReference>
<evidence type="ECO:0008006" key="4">
    <source>
        <dbReference type="Google" id="ProtNLM"/>
    </source>
</evidence>
<dbReference type="InterPro" id="IPR011990">
    <property type="entry name" value="TPR-like_helical_dom_sf"/>
</dbReference>
<accession>A0A368JH80</accession>
<feature type="transmembrane region" description="Helical" evidence="1">
    <location>
        <begin position="134"/>
        <end position="152"/>
    </location>
</feature>
<name>A0A368JH80_9BACT</name>
<comment type="caution">
    <text evidence="2">The sequence shown here is derived from an EMBL/GenBank/DDBJ whole genome shotgun (WGS) entry which is preliminary data.</text>
</comment>
<keyword evidence="1" id="KW-1133">Transmembrane helix</keyword>
<dbReference type="Gene3D" id="1.25.40.10">
    <property type="entry name" value="Tetratricopeptide repeat domain"/>
    <property type="match status" value="2"/>
</dbReference>
<gene>
    <name evidence="2" type="ORF">DUE52_24185</name>
</gene>
<feature type="transmembrane region" description="Helical" evidence="1">
    <location>
        <begin position="232"/>
        <end position="255"/>
    </location>
</feature>